<accession>A0A562KFY2</accession>
<protein>
    <submittedName>
        <fullName evidence="1">Uncharacterized protein</fullName>
    </submittedName>
</protein>
<comment type="caution">
    <text evidence="1">The sequence shown here is derived from an EMBL/GenBank/DDBJ whole genome shotgun (WGS) entry which is preliminary data.</text>
</comment>
<reference evidence="1 2" key="1">
    <citation type="journal article" date="2015" name="Stand. Genomic Sci.">
        <title>Genomic Encyclopedia of Bacterial and Archaeal Type Strains, Phase III: the genomes of soil and plant-associated and newly described type strains.</title>
        <authorList>
            <person name="Whitman W.B."/>
            <person name="Woyke T."/>
            <person name="Klenk H.P."/>
            <person name="Zhou Y."/>
            <person name="Lilburn T.G."/>
            <person name="Beck B.J."/>
            <person name="De Vos P."/>
            <person name="Vandamme P."/>
            <person name="Eisen J.A."/>
            <person name="Garrity G."/>
            <person name="Hugenholtz P."/>
            <person name="Kyrpides N.C."/>
        </authorList>
    </citation>
    <scope>NUCLEOTIDE SEQUENCE [LARGE SCALE GENOMIC DNA]</scope>
    <source>
        <strain evidence="1 2">CGMCC 1.10947</strain>
    </source>
</reference>
<evidence type="ECO:0000313" key="1">
    <source>
        <dbReference type="EMBL" id="TWH94282.1"/>
    </source>
</evidence>
<name>A0A562KFY2_9BRAD</name>
<keyword evidence="2" id="KW-1185">Reference proteome</keyword>
<dbReference type="AlphaFoldDB" id="A0A562KFY2"/>
<proteinExistence type="predicted"/>
<organism evidence="1 2">
    <name type="scientific">Bradyrhizobium daqingense</name>
    <dbReference type="NCBI Taxonomy" id="993502"/>
    <lineage>
        <taxon>Bacteria</taxon>
        <taxon>Pseudomonadati</taxon>
        <taxon>Pseudomonadota</taxon>
        <taxon>Alphaproteobacteria</taxon>
        <taxon>Hyphomicrobiales</taxon>
        <taxon>Nitrobacteraceae</taxon>
        <taxon>Bradyrhizobium</taxon>
    </lineage>
</organism>
<dbReference type="EMBL" id="VLKL01000037">
    <property type="protein sequence ID" value="TWH94282.1"/>
    <property type="molecule type" value="Genomic_DNA"/>
</dbReference>
<dbReference type="Proteomes" id="UP000317176">
    <property type="component" value="Unassembled WGS sequence"/>
</dbReference>
<evidence type="ECO:0000313" key="2">
    <source>
        <dbReference type="Proteomes" id="UP000317176"/>
    </source>
</evidence>
<sequence length="86" mass="9545">MRNLHCAAAYCPARQRPAVPGSARQATAARGEAQFFGVTGESDQIARKLKQTARQHTTTLVSPLDPMLLAIFGMRPFAFLRWVKME</sequence>
<gene>
    <name evidence="1" type="ORF">IQ17_06828</name>
</gene>